<organism evidence="2 3">
    <name type="scientific">Chitinophaga hostae</name>
    <dbReference type="NCBI Taxonomy" id="2831022"/>
    <lineage>
        <taxon>Bacteria</taxon>
        <taxon>Pseudomonadati</taxon>
        <taxon>Bacteroidota</taxon>
        <taxon>Chitinophagia</taxon>
        <taxon>Chitinophagales</taxon>
        <taxon>Chitinophagaceae</taxon>
        <taxon>Chitinophaga</taxon>
    </lineage>
</organism>
<comment type="caution">
    <text evidence="2">The sequence shown here is derived from an EMBL/GenBank/DDBJ whole genome shotgun (WGS) entry which is preliminary data.</text>
</comment>
<dbReference type="CDD" id="cd00038">
    <property type="entry name" value="CAP_ED"/>
    <property type="match status" value="1"/>
</dbReference>
<accession>A0ABS5J9M7</accession>
<proteinExistence type="predicted"/>
<sequence>MYDQLTTFILSKINVTDAQLSAILSHFKSLKTTRHQLLLTEGELSKNIFFVSSGCVRVYFIDENGQEATRYLAFENNFVSGLMSFISQRPSHEFIQAVMPSQLLAISRNDFYYLLDTIPAWEKFYRHYLENAYVVNTSRLMSFITQTAGERYRQLLLEAPHIVQRLPNKLVASYLNISQETLSRLKSKR</sequence>
<name>A0ABS5J9M7_9BACT</name>
<dbReference type="PROSITE" id="PS50042">
    <property type="entry name" value="CNMP_BINDING_3"/>
    <property type="match status" value="1"/>
</dbReference>
<gene>
    <name evidence="2" type="ORF">KE626_31560</name>
</gene>
<evidence type="ECO:0000313" key="3">
    <source>
        <dbReference type="Proteomes" id="UP000676386"/>
    </source>
</evidence>
<dbReference type="Gene3D" id="2.60.120.10">
    <property type="entry name" value="Jelly Rolls"/>
    <property type="match status" value="1"/>
</dbReference>
<protein>
    <submittedName>
        <fullName evidence="2">Crp/Fnr family transcriptional regulator</fullName>
    </submittedName>
</protein>
<dbReference type="Proteomes" id="UP000676386">
    <property type="component" value="Unassembled WGS sequence"/>
</dbReference>
<evidence type="ECO:0000259" key="1">
    <source>
        <dbReference type="PROSITE" id="PS50042"/>
    </source>
</evidence>
<feature type="domain" description="Cyclic nucleotide-binding" evidence="1">
    <location>
        <begin position="14"/>
        <end position="115"/>
    </location>
</feature>
<dbReference type="InterPro" id="IPR000595">
    <property type="entry name" value="cNMP-bd_dom"/>
</dbReference>
<dbReference type="EMBL" id="JAGTXB010000026">
    <property type="protein sequence ID" value="MBS0031912.1"/>
    <property type="molecule type" value="Genomic_DNA"/>
</dbReference>
<reference evidence="2 3" key="1">
    <citation type="submission" date="2021-04" db="EMBL/GenBank/DDBJ databases">
        <title>Chitinophaga sp. nov., isolated from the rhizosphere soil.</title>
        <authorList>
            <person name="He S."/>
        </authorList>
    </citation>
    <scope>NUCLEOTIDE SEQUENCE [LARGE SCALE GENOMIC DNA]</scope>
    <source>
        <strain evidence="2 3">2R12</strain>
    </source>
</reference>
<dbReference type="InterPro" id="IPR018490">
    <property type="entry name" value="cNMP-bd_dom_sf"/>
</dbReference>
<dbReference type="RefSeq" id="WP_211977070.1">
    <property type="nucleotide sequence ID" value="NZ_CBFHAM010000127.1"/>
</dbReference>
<keyword evidence="3" id="KW-1185">Reference proteome</keyword>
<dbReference type="Pfam" id="PF00027">
    <property type="entry name" value="cNMP_binding"/>
    <property type="match status" value="1"/>
</dbReference>
<dbReference type="SUPFAM" id="SSF51206">
    <property type="entry name" value="cAMP-binding domain-like"/>
    <property type="match status" value="1"/>
</dbReference>
<evidence type="ECO:0000313" key="2">
    <source>
        <dbReference type="EMBL" id="MBS0031912.1"/>
    </source>
</evidence>
<dbReference type="InterPro" id="IPR014710">
    <property type="entry name" value="RmlC-like_jellyroll"/>
</dbReference>